<gene>
    <name evidence="1" type="ORF">V6U78_01330</name>
</gene>
<evidence type="ECO:0000313" key="2">
    <source>
        <dbReference type="Proteomes" id="UP001621714"/>
    </source>
</evidence>
<evidence type="ECO:0008006" key="3">
    <source>
        <dbReference type="Google" id="ProtNLM"/>
    </source>
</evidence>
<dbReference type="Gene3D" id="3.20.20.450">
    <property type="entry name" value="EAL domain"/>
    <property type="match status" value="1"/>
</dbReference>
<organism evidence="1 2">
    <name type="scientific">Marinospirillum alkalitolerans</name>
    <dbReference type="NCBI Taxonomy" id="3123374"/>
    <lineage>
        <taxon>Bacteria</taxon>
        <taxon>Pseudomonadati</taxon>
        <taxon>Pseudomonadota</taxon>
        <taxon>Gammaproteobacteria</taxon>
        <taxon>Oceanospirillales</taxon>
        <taxon>Oceanospirillaceae</taxon>
        <taxon>Marinospirillum</taxon>
    </lineage>
</organism>
<dbReference type="EMBL" id="JBANFI010000001">
    <property type="protein sequence ID" value="MFK7159679.1"/>
    <property type="molecule type" value="Genomic_DNA"/>
</dbReference>
<comment type="caution">
    <text evidence="1">The sequence shown here is derived from an EMBL/GenBank/DDBJ whole genome shotgun (WGS) entry which is preliminary data.</text>
</comment>
<name>A0ABW8PUW5_9GAMM</name>
<evidence type="ECO:0000313" key="1">
    <source>
        <dbReference type="EMBL" id="MFK7159679.1"/>
    </source>
</evidence>
<proteinExistence type="predicted"/>
<dbReference type="InterPro" id="IPR035919">
    <property type="entry name" value="EAL_sf"/>
</dbReference>
<reference evidence="1 2" key="1">
    <citation type="submission" date="2024-02" db="EMBL/GenBank/DDBJ databases">
        <title>Marinospirillum sp. MEB 164 isolated from Lonar lake sediment.</title>
        <authorList>
            <person name="Joshi A."/>
            <person name="Thite S."/>
        </authorList>
    </citation>
    <scope>NUCLEOTIDE SEQUENCE [LARGE SCALE GENOMIC DNA]</scope>
    <source>
        <strain evidence="1 2">MEB164</strain>
    </source>
</reference>
<sequence>MPLTFVIEHLNQQLKTLHPSAALSRHASLEYEQQAVYAQLGELRLTPVQSRVFRIANAQRVASDSHLLVTNSSGRQQPVEVLYLQTWDAEDVIFLDRFLRTLHALHHVNQQHQGATEQLILDVHARHLSAVPSGHGQVFEGLLSSLGLAPAQIILRLNLPTCDDCSGIGQAISSFAARGYSLLAACEQPNLPQLSLLKDLGVQWVSLNLQYLQQKNTDWILVRKWSKVADCYDLQTLVEGVATAAELNLLLDLGFQLVSGSLLNSSDLQQLITAGKAGQLFAQNRRLHSEMGLGL</sequence>
<accession>A0ABW8PUW5</accession>
<protein>
    <recommendedName>
        <fullName evidence="3">EAL domain, c-di-GMP-specific phosphodiesterase class I (Or its enzymatically inactive variant)</fullName>
    </recommendedName>
</protein>
<dbReference type="Proteomes" id="UP001621714">
    <property type="component" value="Unassembled WGS sequence"/>
</dbReference>
<dbReference type="SUPFAM" id="SSF141868">
    <property type="entry name" value="EAL domain-like"/>
    <property type="match status" value="1"/>
</dbReference>
<keyword evidence="2" id="KW-1185">Reference proteome</keyword>
<dbReference type="RefSeq" id="WP_405336410.1">
    <property type="nucleotide sequence ID" value="NZ_JBANFI010000001.1"/>
</dbReference>